<dbReference type="VEuPathDB" id="ToxoDB:TGP89_358880"/>
<comment type="caution">
    <text evidence="1">The sequence shown here is derived from an EMBL/GenBank/DDBJ whole genome shotgun (WGS) entry which is preliminary data.</text>
</comment>
<reference evidence="1 2" key="1">
    <citation type="submission" date="2014-03" db="EMBL/GenBank/DDBJ databases">
        <authorList>
            <person name="Sibley D."/>
            <person name="Venepally P."/>
            <person name="Karamycheva S."/>
            <person name="Hadjithomas M."/>
            <person name="Khan A."/>
            <person name="Brunk B."/>
            <person name="Roos D."/>
            <person name="Caler E."/>
            <person name="Lorenzi H."/>
        </authorList>
    </citation>
    <scope>NUCLEOTIDE SEQUENCE [LARGE SCALE GENOMIC DNA]</scope>
    <source>
        <strain evidence="2">p89</strain>
    </source>
</reference>
<dbReference type="AlphaFoldDB" id="A0A086J6M5"/>
<accession>A0A086J6M5</accession>
<organism evidence="1 2">
    <name type="scientific">Toxoplasma gondii p89</name>
    <dbReference type="NCBI Taxonomy" id="943119"/>
    <lineage>
        <taxon>Eukaryota</taxon>
        <taxon>Sar</taxon>
        <taxon>Alveolata</taxon>
        <taxon>Apicomplexa</taxon>
        <taxon>Conoidasida</taxon>
        <taxon>Coccidia</taxon>
        <taxon>Eucoccidiorida</taxon>
        <taxon>Eimeriorina</taxon>
        <taxon>Sarcocystidae</taxon>
        <taxon>Toxoplasma</taxon>
    </lineage>
</organism>
<gene>
    <name evidence="1" type="ORF">TGP89_358880</name>
</gene>
<dbReference type="EMBL" id="AEYI02002591">
    <property type="protein sequence ID" value="KFG27793.1"/>
    <property type="molecule type" value="Genomic_DNA"/>
</dbReference>
<proteinExistence type="predicted"/>
<evidence type="ECO:0000313" key="1">
    <source>
        <dbReference type="EMBL" id="KFG27793.1"/>
    </source>
</evidence>
<protein>
    <submittedName>
        <fullName evidence="1">Uncharacterized protein</fullName>
    </submittedName>
</protein>
<name>A0A086J6M5_TOXGO</name>
<evidence type="ECO:0000313" key="2">
    <source>
        <dbReference type="Proteomes" id="UP000028828"/>
    </source>
</evidence>
<dbReference type="Proteomes" id="UP000028828">
    <property type="component" value="Unassembled WGS sequence"/>
</dbReference>
<sequence>MRALANSSLDPFSHLKATRKLPGAMRHFGRCCGLRGTDGRRPRVGREGCRRLVTVLYIVLERTWRRWRQEEKQGEMSSLKRKH</sequence>